<accession>A0AAD9LBC3</accession>
<gene>
    <name evidence="2" type="ORF">P3T76_014404</name>
</gene>
<evidence type="ECO:0000313" key="3">
    <source>
        <dbReference type="Proteomes" id="UP001259832"/>
    </source>
</evidence>
<dbReference type="InterPro" id="IPR017938">
    <property type="entry name" value="Riboflavin_synthase-like_b-brl"/>
</dbReference>
<dbReference type="InterPro" id="IPR003097">
    <property type="entry name" value="CysJ-like_FAD-binding"/>
</dbReference>
<dbReference type="Pfam" id="PF00667">
    <property type="entry name" value="FAD_binding_1"/>
    <property type="match status" value="1"/>
</dbReference>
<comment type="caution">
    <text evidence="2">The sequence shown here is derived from an EMBL/GenBank/DDBJ whole genome shotgun (WGS) entry which is preliminary data.</text>
</comment>
<evidence type="ECO:0000313" key="2">
    <source>
        <dbReference type="EMBL" id="KAK1930171.1"/>
    </source>
</evidence>
<protein>
    <submittedName>
        <fullName evidence="2">Sulfite reductase [NADPH] flavoprotein component</fullName>
    </submittedName>
</protein>
<dbReference type="Gene3D" id="2.40.30.10">
    <property type="entry name" value="Translation factors"/>
    <property type="match status" value="1"/>
</dbReference>
<name>A0AAD9LBC3_9STRA</name>
<dbReference type="AlphaFoldDB" id="A0AAD9LBC3"/>
<keyword evidence="3" id="KW-1185">Reference proteome</keyword>
<dbReference type="GO" id="GO:0016491">
    <property type="term" value="F:oxidoreductase activity"/>
    <property type="evidence" value="ECO:0007669"/>
    <property type="project" value="InterPro"/>
</dbReference>
<organism evidence="2 3">
    <name type="scientific">Phytophthora citrophthora</name>
    <dbReference type="NCBI Taxonomy" id="4793"/>
    <lineage>
        <taxon>Eukaryota</taxon>
        <taxon>Sar</taxon>
        <taxon>Stramenopiles</taxon>
        <taxon>Oomycota</taxon>
        <taxon>Peronosporomycetes</taxon>
        <taxon>Peronosporales</taxon>
        <taxon>Peronosporaceae</taxon>
        <taxon>Phytophthora</taxon>
    </lineage>
</organism>
<dbReference type="Proteomes" id="UP001259832">
    <property type="component" value="Unassembled WGS sequence"/>
</dbReference>
<evidence type="ECO:0000259" key="1">
    <source>
        <dbReference type="Pfam" id="PF00667"/>
    </source>
</evidence>
<sequence length="96" mass="10839">MFPSGFDARHGVRDHVTDLVTVTKWERLTPEDYSRNVFHIEMDTTNTAIKYRIGEALVVFAHNDDKAVVKFLQSCGCQCTGRASDEPSVPLQLELL</sequence>
<feature type="domain" description="Sulfite reductase [NADPH] flavoprotein alpha-component-like FAD-binding" evidence="1">
    <location>
        <begin position="19"/>
        <end position="77"/>
    </location>
</feature>
<dbReference type="EMBL" id="JASMQC010000041">
    <property type="protein sequence ID" value="KAK1930171.1"/>
    <property type="molecule type" value="Genomic_DNA"/>
</dbReference>
<reference evidence="2" key="1">
    <citation type="submission" date="2023-08" db="EMBL/GenBank/DDBJ databases">
        <title>Reference Genome Resource for the Citrus Pathogen Phytophthora citrophthora.</title>
        <authorList>
            <person name="Moller H."/>
            <person name="Coetzee B."/>
            <person name="Rose L.J."/>
            <person name="Van Niekerk J.M."/>
        </authorList>
    </citation>
    <scope>NUCLEOTIDE SEQUENCE</scope>
    <source>
        <strain evidence="2">STE-U-9442</strain>
    </source>
</reference>
<dbReference type="SUPFAM" id="SSF63380">
    <property type="entry name" value="Riboflavin synthase domain-like"/>
    <property type="match status" value="1"/>
</dbReference>
<proteinExistence type="predicted"/>